<organism evidence="6">
    <name type="scientific">Cyanophora paradoxa</name>
    <dbReference type="NCBI Taxonomy" id="2762"/>
    <lineage>
        <taxon>Eukaryota</taxon>
        <taxon>Glaucocystophyceae</taxon>
        <taxon>Cyanophorales</taxon>
        <taxon>Cyanophoraceae</taxon>
        <taxon>Cyanophora</taxon>
    </lineage>
</organism>
<dbReference type="InterPro" id="IPR020040">
    <property type="entry name" value="Ribosomal_uL6_a/b-dom"/>
</dbReference>
<dbReference type="PANTHER" id="PTHR11655">
    <property type="entry name" value="60S/50S RIBOSOMAL PROTEIN L6/L9"/>
    <property type="match status" value="1"/>
</dbReference>
<dbReference type="InterPro" id="IPR000702">
    <property type="entry name" value="Ribosomal_uL6-like"/>
</dbReference>
<feature type="domain" description="Large ribosomal subunit protein uL6 alpha-beta" evidence="5">
    <location>
        <begin position="118"/>
        <end position="177"/>
    </location>
</feature>
<name>A0A097PBN1_CYAPA</name>
<reference evidence="6" key="2">
    <citation type="submission" date="2014-07" db="EMBL/GenBank/DDBJ databases">
        <authorList>
            <person name="David S.R."/>
            <person name="Jackson C.J."/>
            <person name="Adrian R.-P."/>
        </authorList>
    </citation>
    <scope>NUCLEOTIDE SEQUENCE</scope>
    <source>
        <strain evidence="6">NIES-763</strain>
    </source>
</reference>
<comment type="similarity">
    <text evidence="1 4">Belongs to the universal ribosomal protein uL6 family.</text>
</comment>
<dbReference type="GO" id="GO:0003735">
    <property type="term" value="F:structural constituent of ribosome"/>
    <property type="evidence" value="ECO:0007669"/>
    <property type="project" value="InterPro"/>
</dbReference>
<evidence type="ECO:0000256" key="4">
    <source>
        <dbReference type="RuleBase" id="RU003869"/>
    </source>
</evidence>
<dbReference type="AlphaFoldDB" id="A0A097PBN1"/>
<keyword evidence="3 4" id="KW-0687">Ribonucleoprotein</keyword>
<dbReference type="PANTHER" id="PTHR11655:SF14">
    <property type="entry name" value="LARGE RIBOSOMAL SUBUNIT PROTEIN UL6M"/>
    <property type="match status" value="1"/>
</dbReference>
<dbReference type="GO" id="GO:0006412">
    <property type="term" value="P:translation"/>
    <property type="evidence" value="ECO:0007669"/>
    <property type="project" value="InterPro"/>
</dbReference>
<dbReference type="EMBL" id="KM198930">
    <property type="protein sequence ID" value="AIU44679.1"/>
    <property type="molecule type" value="Genomic_DNA"/>
</dbReference>
<dbReference type="GO" id="GO:0019843">
    <property type="term" value="F:rRNA binding"/>
    <property type="evidence" value="ECO:0007669"/>
    <property type="project" value="InterPro"/>
</dbReference>
<proteinExistence type="inferred from homology"/>
<keyword evidence="2 4" id="KW-0689">Ribosomal protein</keyword>
<accession>A0A097PBN1</accession>
<geneLocation type="mitochondrion" evidence="6"/>
<evidence type="ECO:0000259" key="5">
    <source>
        <dbReference type="Pfam" id="PF00347"/>
    </source>
</evidence>
<dbReference type="InterPro" id="IPR019906">
    <property type="entry name" value="Ribosomal_uL6_bac-type"/>
</dbReference>
<dbReference type="Gene3D" id="3.90.930.12">
    <property type="entry name" value="Ribosomal protein L6, alpha-beta domain"/>
    <property type="match status" value="1"/>
</dbReference>
<keyword evidence="6" id="KW-0496">Mitochondrion</keyword>
<evidence type="ECO:0000256" key="3">
    <source>
        <dbReference type="ARBA" id="ARBA00023274"/>
    </source>
</evidence>
<evidence type="ECO:0000256" key="1">
    <source>
        <dbReference type="ARBA" id="ARBA00009356"/>
    </source>
</evidence>
<dbReference type="Pfam" id="PF00347">
    <property type="entry name" value="Ribosomal_L6"/>
    <property type="match status" value="1"/>
</dbReference>
<dbReference type="GO" id="GO:0005840">
    <property type="term" value="C:ribosome"/>
    <property type="evidence" value="ECO:0007669"/>
    <property type="project" value="UniProtKB-KW"/>
</dbReference>
<evidence type="ECO:0000256" key="2">
    <source>
        <dbReference type="ARBA" id="ARBA00022980"/>
    </source>
</evidence>
<dbReference type="GO" id="GO:1990904">
    <property type="term" value="C:ribonucleoprotein complex"/>
    <property type="evidence" value="ECO:0007669"/>
    <property type="project" value="UniProtKB-KW"/>
</dbReference>
<gene>
    <name evidence="6" type="primary">rpl6</name>
</gene>
<dbReference type="SUPFAM" id="SSF56053">
    <property type="entry name" value="Ribosomal protein L6"/>
    <property type="match status" value="1"/>
</dbReference>
<protein>
    <submittedName>
        <fullName evidence="6">Ribosomal protein L6</fullName>
    </submittedName>
</protein>
<sequence length="191" mass="22761">MTLFYKYRIKNNLKTKYFFFKNNQVFIAKRHQNLGKENKIILTQKPLAFFNKTNLKSISNKKFQVISKNLLKKKSFLFIKNLMIKSRQIYKTILKLNGLGFRTFKFLIIKNDGFFLKFKLGLSHKVYIQVPRELRILCRKKNKITIQGFDKEKVTNFAKKIQYLKMPEIYSGKGIIYTTQSIKIKPGKKKN</sequence>
<dbReference type="PRINTS" id="PR00059">
    <property type="entry name" value="RIBOSOMALL6"/>
</dbReference>
<dbReference type="InterPro" id="IPR036789">
    <property type="entry name" value="Ribosomal_uL6-like_a/b-dom_sf"/>
</dbReference>
<reference evidence="6" key="1">
    <citation type="journal article" date="2014" name="Mol. Phylogenet. Evol.">
        <title>Nucleotide substitution analyses of the glaucophyte Cyanophora suggest an ancestrally lower mutation rate in plastid vs mitochondrial DNA for the Archaeplastida.</title>
        <authorList>
            <person name="Smith D.R."/>
            <person name="Jackson C.J."/>
            <person name="Reyes-Prieto A."/>
        </authorList>
    </citation>
    <scope>NUCLEOTIDE SEQUENCE</scope>
    <source>
        <strain evidence="6">NIES-763</strain>
    </source>
</reference>
<evidence type="ECO:0000313" key="6">
    <source>
        <dbReference type="EMBL" id="AIU44679.1"/>
    </source>
</evidence>